<dbReference type="InterPro" id="IPR045864">
    <property type="entry name" value="aa-tRNA-synth_II/BPL/LPL"/>
</dbReference>
<evidence type="ECO:0000313" key="7">
    <source>
        <dbReference type="EMBL" id="UUI76199.1"/>
    </source>
</evidence>
<protein>
    <recommendedName>
        <fullName evidence="5">biotin--[biotin carboxyl-carrier protein] ligase</fullName>
        <ecNumber evidence="5">6.3.4.15</ecNumber>
    </recommendedName>
</protein>
<dbReference type="Pfam" id="PF02237">
    <property type="entry name" value="BPL_C"/>
    <property type="match status" value="1"/>
</dbReference>
<dbReference type="PROSITE" id="PS51733">
    <property type="entry name" value="BPL_LPL_CATALYTIC"/>
    <property type="match status" value="1"/>
</dbReference>
<dbReference type="Proteomes" id="UP001316189">
    <property type="component" value="Chromosome"/>
</dbReference>
<dbReference type="InterPro" id="IPR004408">
    <property type="entry name" value="Biotin_CoA_COase_ligase"/>
</dbReference>
<gene>
    <name evidence="7" type="ORF">NP064_04665</name>
</gene>
<evidence type="ECO:0000256" key="2">
    <source>
        <dbReference type="ARBA" id="ARBA00022741"/>
    </source>
</evidence>
<evidence type="ECO:0000256" key="4">
    <source>
        <dbReference type="ARBA" id="ARBA00023267"/>
    </source>
</evidence>
<evidence type="ECO:0000313" key="8">
    <source>
        <dbReference type="Proteomes" id="UP001316189"/>
    </source>
</evidence>
<dbReference type="SUPFAM" id="SSF50037">
    <property type="entry name" value="C-terminal domain of transcriptional repressors"/>
    <property type="match status" value="1"/>
</dbReference>
<dbReference type="InterPro" id="IPR003142">
    <property type="entry name" value="BPL_C"/>
</dbReference>
<dbReference type="RefSeq" id="WP_227570818.1">
    <property type="nucleotide sequence ID" value="NZ_CP101988.1"/>
</dbReference>
<dbReference type="PANTHER" id="PTHR12835">
    <property type="entry name" value="BIOTIN PROTEIN LIGASE"/>
    <property type="match status" value="1"/>
</dbReference>
<evidence type="ECO:0000256" key="5">
    <source>
        <dbReference type="ARBA" id="ARBA00024227"/>
    </source>
</evidence>
<keyword evidence="3" id="KW-0067">ATP-binding</keyword>
<dbReference type="NCBIfam" id="TIGR00121">
    <property type="entry name" value="birA_ligase"/>
    <property type="match status" value="1"/>
</dbReference>
<evidence type="ECO:0000256" key="3">
    <source>
        <dbReference type="ARBA" id="ARBA00022840"/>
    </source>
</evidence>
<evidence type="ECO:0000256" key="1">
    <source>
        <dbReference type="ARBA" id="ARBA00022598"/>
    </source>
</evidence>
<dbReference type="EMBL" id="CP101988">
    <property type="protein sequence ID" value="UUI76199.1"/>
    <property type="molecule type" value="Genomic_DNA"/>
</dbReference>
<dbReference type="GO" id="GO:0004077">
    <property type="term" value="F:biotin--[biotin carboxyl-carrier protein] ligase activity"/>
    <property type="evidence" value="ECO:0007669"/>
    <property type="project" value="UniProtKB-EC"/>
</dbReference>
<dbReference type="Pfam" id="PF03099">
    <property type="entry name" value="BPL_LplA_LipB"/>
    <property type="match status" value="1"/>
</dbReference>
<dbReference type="EC" id="6.3.4.15" evidence="5"/>
<keyword evidence="8" id="KW-1185">Reference proteome</keyword>
<reference evidence="7 8" key="1">
    <citation type="submission" date="2022-07" db="EMBL/GenBank/DDBJ databases">
        <title>Novel species in genus cellulomonas.</title>
        <authorList>
            <person name="Ye L."/>
        </authorList>
    </citation>
    <scope>NUCLEOTIDE SEQUENCE [LARGE SCALE GENOMIC DNA]</scope>
    <source>
        <strain evidence="8">zg-Y338</strain>
    </source>
</reference>
<dbReference type="Gene3D" id="3.30.930.10">
    <property type="entry name" value="Bira Bifunctional Protein, Domain 2"/>
    <property type="match status" value="1"/>
</dbReference>
<keyword evidence="2" id="KW-0547">Nucleotide-binding</keyword>
<name>A0ABY5L1C5_9CELL</name>
<accession>A0ABY5L1C5</accession>
<organism evidence="7 8">
    <name type="scientific">Cellulomonas chengniuliangii</name>
    <dbReference type="NCBI Taxonomy" id="2968084"/>
    <lineage>
        <taxon>Bacteria</taxon>
        <taxon>Bacillati</taxon>
        <taxon>Actinomycetota</taxon>
        <taxon>Actinomycetes</taxon>
        <taxon>Micrococcales</taxon>
        <taxon>Cellulomonadaceae</taxon>
        <taxon>Cellulomonas</taxon>
    </lineage>
</organism>
<dbReference type="SUPFAM" id="SSF55681">
    <property type="entry name" value="Class II aaRS and biotin synthetases"/>
    <property type="match status" value="1"/>
</dbReference>
<evidence type="ECO:0000259" key="6">
    <source>
        <dbReference type="PROSITE" id="PS51733"/>
    </source>
</evidence>
<sequence length="289" mass="29846">MAEQTERLPLRAAVLRDLLLAPAGPLARVEVVERAGSTNTDLVAAVRADPDAWPDGSLLVADHQEQGRGRAGRTWETPPRAALTASFALRPTAPPESYGWIPLVAGLGAVHALRATAGVAAMLKWPNDVMVRASDGSEVPGWGDLRKLGGVLTEMVRTPAGDVVVVGLGINVSQRPDELVTPSATSLVAAGCAHPDRELLLVALVSSLAEVLGRWRAHGGDAAAAGLADEVVSVCATIGDRVRVELPGGGEVVGLASGLDRDGGLVVVDDHGDEHHVLAGDVRHIRAAG</sequence>
<dbReference type="PANTHER" id="PTHR12835:SF5">
    <property type="entry name" value="BIOTIN--PROTEIN LIGASE"/>
    <property type="match status" value="1"/>
</dbReference>
<keyword evidence="1 7" id="KW-0436">Ligase</keyword>
<proteinExistence type="predicted"/>
<feature type="domain" description="BPL/LPL catalytic" evidence="6">
    <location>
        <begin position="13"/>
        <end position="216"/>
    </location>
</feature>
<dbReference type="InterPro" id="IPR004143">
    <property type="entry name" value="BPL_LPL_catalytic"/>
</dbReference>
<dbReference type="InterPro" id="IPR008988">
    <property type="entry name" value="Transcriptional_repressor_C"/>
</dbReference>
<dbReference type="Gene3D" id="2.30.30.100">
    <property type="match status" value="1"/>
</dbReference>
<keyword evidence="4" id="KW-0092">Biotin</keyword>
<dbReference type="CDD" id="cd16442">
    <property type="entry name" value="BPL"/>
    <property type="match status" value="1"/>
</dbReference>